<evidence type="ECO:0000313" key="5">
    <source>
        <dbReference type="Proteomes" id="UP000315522"/>
    </source>
</evidence>
<sequence>MAFFSCKPNALPLIGCTLGFGTLLSAQIIARVGYDYVLIDMEHNPLSARESGLMAHVVIAASAGRCKSLIRVPSHGVEWIKWALDCGSHGILVPMVQNRNEMNAIVQSARYPPVGQRSFGPTMAAFADLDRDATSAKYLKETSNDVAVIPMIESIEGVENAEAICSVEGVTAVFIGPADLRLSMGLTGSDGDEQVFLQALQKVLAICRALGRPVGTFASNGEGCRKRTAEGFDFILVPGEVALLAAGAQASLADCTKGARAGKL</sequence>
<dbReference type="GO" id="GO:0046872">
    <property type="term" value="F:metal ion binding"/>
    <property type="evidence" value="ECO:0007669"/>
    <property type="project" value="UniProtKB-KW"/>
</dbReference>
<dbReference type="GO" id="GO:0016832">
    <property type="term" value="F:aldehyde-lyase activity"/>
    <property type="evidence" value="ECO:0007669"/>
    <property type="project" value="TreeGrafter"/>
</dbReference>
<dbReference type="InterPro" id="IPR015813">
    <property type="entry name" value="Pyrv/PenolPyrv_kinase-like_dom"/>
</dbReference>
<dbReference type="InterPro" id="IPR040442">
    <property type="entry name" value="Pyrv_kinase-like_dom_sf"/>
</dbReference>
<dbReference type="InterPro" id="IPR050251">
    <property type="entry name" value="HpcH-HpaI_aldolase"/>
</dbReference>
<keyword evidence="2" id="KW-0456">Lyase</keyword>
<dbReference type="GO" id="GO:0005737">
    <property type="term" value="C:cytoplasm"/>
    <property type="evidence" value="ECO:0007669"/>
    <property type="project" value="TreeGrafter"/>
</dbReference>
<reference evidence="4 5" key="1">
    <citation type="submission" date="2018-05" db="EMBL/GenBank/DDBJ databases">
        <title>Genome sequencing and assembly of the regulated plant pathogen Lachnellula willkommii and related sister species for the development of diagnostic species identification markers.</title>
        <authorList>
            <person name="Giroux E."/>
            <person name="Bilodeau G."/>
        </authorList>
    </citation>
    <scope>NUCLEOTIDE SEQUENCE [LARGE SCALE GENOMIC DNA]</scope>
    <source>
        <strain evidence="4 5">CBS 172.35</strain>
    </source>
</reference>
<keyword evidence="5" id="KW-1185">Reference proteome</keyword>
<organism evidence="4 5">
    <name type="scientific">Lachnellula willkommii</name>
    <dbReference type="NCBI Taxonomy" id="215461"/>
    <lineage>
        <taxon>Eukaryota</taxon>
        <taxon>Fungi</taxon>
        <taxon>Dikarya</taxon>
        <taxon>Ascomycota</taxon>
        <taxon>Pezizomycotina</taxon>
        <taxon>Leotiomycetes</taxon>
        <taxon>Helotiales</taxon>
        <taxon>Lachnaceae</taxon>
        <taxon>Lachnellula</taxon>
    </lineage>
</organism>
<feature type="domain" description="HpcH/HpaI aldolase/citrate lyase" evidence="3">
    <location>
        <begin position="26"/>
        <end position="235"/>
    </location>
</feature>
<dbReference type="EMBL" id="QGML01002344">
    <property type="protein sequence ID" value="TVY87556.1"/>
    <property type="molecule type" value="Genomic_DNA"/>
</dbReference>
<keyword evidence="1" id="KW-0479">Metal-binding</keyword>
<evidence type="ECO:0000256" key="1">
    <source>
        <dbReference type="ARBA" id="ARBA00022723"/>
    </source>
</evidence>
<evidence type="ECO:0000256" key="2">
    <source>
        <dbReference type="ARBA" id="ARBA00023239"/>
    </source>
</evidence>
<evidence type="ECO:0000259" key="3">
    <source>
        <dbReference type="Pfam" id="PF03328"/>
    </source>
</evidence>
<dbReference type="PANTHER" id="PTHR30502:SF8">
    <property type="entry name" value="SYNTHASE, PUTATIVE-RELATED"/>
    <property type="match status" value="1"/>
</dbReference>
<gene>
    <name evidence="4" type="primary">bphF</name>
    <name evidence="4" type="ORF">LAWI1_G005884</name>
</gene>
<accession>A0A559M3Q4</accession>
<dbReference type="PANTHER" id="PTHR30502">
    <property type="entry name" value="2-KETO-3-DEOXY-L-RHAMNONATE ALDOLASE"/>
    <property type="match status" value="1"/>
</dbReference>
<dbReference type="AlphaFoldDB" id="A0A559M3Q4"/>
<evidence type="ECO:0000313" key="4">
    <source>
        <dbReference type="EMBL" id="TVY87556.1"/>
    </source>
</evidence>
<proteinExistence type="predicted"/>
<dbReference type="Proteomes" id="UP000315522">
    <property type="component" value="Unassembled WGS sequence"/>
</dbReference>
<dbReference type="Pfam" id="PF03328">
    <property type="entry name" value="HpcH_HpaI"/>
    <property type="match status" value="1"/>
</dbReference>
<dbReference type="InterPro" id="IPR005000">
    <property type="entry name" value="Aldolase/citrate-lyase_domain"/>
</dbReference>
<dbReference type="Gene3D" id="3.20.20.60">
    <property type="entry name" value="Phosphoenolpyruvate-binding domains"/>
    <property type="match status" value="1"/>
</dbReference>
<comment type="caution">
    <text evidence="4">The sequence shown here is derived from an EMBL/GenBank/DDBJ whole genome shotgun (WGS) entry which is preliminary data.</text>
</comment>
<name>A0A559M3Q4_9HELO</name>
<protein>
    <submittedName>
        <fullName evidence="4">4-hydroxy-2-oxovalerate aldolase</fullName>
    </submittedName>
</protein>
<dbReference type="SUPFAM" id="SSF51621">
    <property type="entry name" value="Phosphoenolpyruvate/pyruvate domain"/>
    <property type="match status" value="1"/>
</dbReference>